<accession>A0A3S4X783</accession>
<evidence type="ECO:0000313" key="5">
    <source>
        <dbReference type="Proteomes" id="UP000271188"/>
    </source>
</evidence>
<proteinExistence type="predicted"/>
<dbReference type="SMART" id="SM00749">
    <property type="entry name" value="BON"/>
    <property type="match status" value="2"/>
</dbReference>
<keyword evidence="1 2" id="KW-0732">Signal</keyword>
<dbReference type="InterPro" id="IPR007055">
    <property type="entry name" value="BON_dom"/>
</dbReference>
<feature type="domain" description="BON" evidence="3">
    <location>
        <begin position="129"/>
        <end position="196"/>
    </location>
</feature>
<dbReference type="PANTHER" id="PTHR34606:SF4">
    <property type="entry name" value="OUTER MEMBRANE LIPOPROTEIN DOLP"/>
    <property type="match status" value="1"/>
</dbReference>
<feature type="chain" id="PRO_5018635619" evidence="2">
    <location>
        <begin position="29"/>
        <end position="196"/>
    </location>
</feature>
<evidence type="ECO:0000256" key="1">
    <source>
        <dbReference type="ARBA" id="ARBA00022729"/>
    </source>
</evidence>
<dbReference type="InterPro" id="IPR014004">
    <property type="entry name" value="Transpt-assoc_nodulatn_dom_bac"/>
</dbReference>
<dbReference type="Pfam" id="PF04972">
    <property type="entry name" value="BON"/>
    <property type="match status" value="2"/>
</dbReference>
<dbReference type="EMBL" id="LR134495">
    <property type="protein sequence ID" value="VEI74145.1"/>
    <property type="molecule type" value="Genomic_DNA"/>
</dbReference>
<feature type="domain" description="BON" evidence="3">
    <location>
        <begin position="51"/>
        <end position="120"/>
    </location>
</feature>
<protein>
    <submittedName>
        <fullName evidence="4">Osmotically-inducible protein Y</fullName>
    </submittedName>
</protein>
<evidence type="ECO:0000313" key="4">
    <source>
        <dbReference type="EMBL" id="VEI74145.1"/>
    </source>
</evidence>
<dbReference type="Gene3D" id="3.30.1340.30">
    <property type="match status" value="1"/>
</dbReference>
<sequence length="196" mass="20913">MNKLANKLLKGSLLVLGFISLQGCITTAVVTSAAVATKVATDPRTTGTQVDDEILEEKVAYNINKDEQIKQEARINVVAYNGKVLLIGQAPSMDVVENAKNLAAGAEGVTEIYNEIRQGEKIGFGQITQDSWITTQVKSKLLVNGEVKATEVKVVTENGEVFLMGKVSQNQADAAAEAARNVGGVTKVVKVFSYAQ</sequence>
<reference evidence="4" key="1">
    <citation type="submission" date="2018-12" db="EMBL/GenBank/DDBJ databases">
        <authorList>
            <consortium name="Pathogen Informatics"/>
        </authorList>
    </citation>
    <scope>NUCLEOTIDE SEQUENCE [LARGE SCALE GENOMIC DNA]</scope>
    <source>
        <strain evidence="4">NCTC10643</strain>
    </source>
</reference>
<dbReference type="Proteomes" id="UP000271188">
    <property type="component" value="Chromosome"/>
</dbReference>
<dbReference type="PROSITE" id="PS51257">
    <property type="entry name" value="PROKAR_LIPOPROTEIN"/>
    <property type="match status" value="1"/>
</dbReference>
<organism evidence="4 5">
    <name type="scientific">Mannheimia haemolytica</name>
    <name type="common">Pasteurella haemolytica</name>
    <dbReference type="NCBI Taxonomy" id="75985"/>
    <lineage>
        <taxon>Bacteria</taxon>
        <taxon>Pseudomonadati</taxon>
        <taxon>Pseudomonadota</taxon>
        <taxon>Gammaproteobacteria</taxon>
        <taxon>Pasteurellales</taxon>
        <taxon>Pasteurellaceae</taxon>
        <taxon>Mannheimia</taxon>
    </lineage>
</organism>
<evidence type="ECO:0000256" key="2">
    <source>
        <dbReference type="SAM" id="SignalP"/>
    </source>
</evidence>
<gene>
    <name evidence="4" type="primary">osmY</name>
    <name evidence="4" type="ORF">NCTC10643_00046</name>
</gene>
<name>A0A3S4X783_MANHA</name>
<dbReference type="AlphaFoldDB" id="A0A3S4X783"/>
<dbReference type="PROSITE" id="PS50914">
    <property type="entry name" value="BON"/>
    <property type="match status" value="2"/>
</dbReference>
<dbReference type="NCBIfam" id="NF008247">
    <property type="entry name" value="PRK11023.1"/>
    <property type="match status" value="1"/>
</dbReference>
<feature type="signal peptide" evidence="2">
    <location>
        <begin position="1"/>
        <end position="28"/>
    </location>
</feature>
<evidence type="ECO:0000259" key="3">
    <source>
        <dbReference type="PROSITE" id="PS50914"/>
    </source>
</evidence>
<dbReference type="RefSeq" id="WP_044426780.1">
    <property type="nucleotide sequence ID" value="NZ_JAAAMS010000008.1"/>
</dbReference>
<dbReference type="PANTHER" id="PTHR34606">
    <property type="entry name" value="BON DOMAIN-CONTAINING PROTEIN"/>
    <property type="match status" value="1"/>
</dbReference>
<dbReference type="InterPro" id="IPR051686">
    <property type="entry name" value="Lipoprotein_DolP"/>
</dbReference>